<dbReference type="InterPro" id="IPR047650">
    <property type="entry name" value="Transpos_IS110"/>
</dbReference>
<dbReference type="PATRIC" id="fig|1217651.3.peg.2150"/>
<feature type="coiled-coil region" evidence="1">
    <location>
        <begin position="135"/>
        <end position="199"/>
    </location>
</feature>
<dbReference type="Pfam" id="PF01548">
    <property type="entry name" value="DEDD_Tnp_IS110"/>
    <property type="match status" value="1"/>
</dbReference>
<proteinExistence type="predicted"/>
<dbReference type="PANTHER" id="PTHR33055:SF3">
    <property type="entry name" value="PUTATIVE TRANSPOSASE FOR IS117-RELATED"/>
    <property type="match status" value="1"/>
</dbReference>
<accession>N8YRA4</accession>
<name>N8YRA4_ACIBZ</name>
<reference evidence="5 7" key="1">
    <citation type="submission" date="2013-02" db="EMBL/GenBank/DDBJ databases">
        <title>The Genome Sequence of Acinetobacter bereziniae NIPH 3.</title>
        <authorList>
            <consortium name="The Broad Institute Genome Sequencing Platform"/>
            <consortium name="The Broad Institute Genome Sequencing Center for Infectious Disease"/>
            <person name="Cerqueira G."/>
            <person name="Feldgarden M."/>
            <person name="Courvalin P."/>
            <person name="Perichon B."/>
            <person name="Grillot-Courvalin C."/>
            <person name="Clermont D."/>
            <person name="Rocha E."/>
            <person name="Yoon E.-J."/>
            <person name="Nemec A."/>
            <person name="Walker B."/>
            <person name="Young S.K."/>
            <person name="Zeng Q."/>
            <person name="Gargeya S."/>
            <person name="Fitzgerald M."/>
            <person name="Haas B."/>
            <person name="Abouelleil A."/>
            <person name="Alvarado L."/>
            <person name="Arachchi H.M."/>
            <person name="Berlin A.M."/>
            <person name="Chapman S.B."/>
            <person name="Dewar J."/>
            <person name="Goldberg J."/>
            <person name="Griggs A."/>
            <person name="Gujja S."/>
            <person name="Hansen M."/>
            <person name="Howarth C."/>
            <person name="Imamovic A."/>
            <person name="Larimer J."/>
            <person name="McCowan C."/>
            <person name="Murphy C."/>
            <person name="Neiman D."/>
            <person name="Pearson M."/>
            <person name="Priest M."/>
            <person name="Roberts A."/>
            <person name="Saif S."/>
            <person name="Shea T."/>
            <person name="Sisk P."/>
            <person name="Sykes S."/>
            <person name="Wortman J."/>
            <person name="Nusbaum C."/>
            <person name="Birren B."/>
        </authorList>
    </citation>
    <scope>NUCLEOTIDE SEQUENCE [LARGE SCALE GENOMIC DNA]</scope>
    <source>
        <strain evidence="5 7">NIPH 3</strain>
    </source>
</reference>
<evidence type="ECO:0000313" key="4">
    <source>
        <dbReference type="EMBL" id="ENV20868.1"/>
    </source>
</evidence>
<evidence type="ECO:0000313" key="5">
    <source>
        <dbReference type="EMBL" id="ENV21790.1"/>
    </source>
</evidence>
<comment type="caution">
    <text evidence="5">The sequence shown here is derived from an EMBL/GenBank/DDBJ whole genome shotgun (WGS) entry which is preliminary data.</text>
</comment>
<sequence length="326" mass="36901">MFYLGIDVSKNKLDCCFFYEKDSPKKKNKIFPNQAKGFDALNLWLSNLKVDPQQTIVLMEATSIYHEPLAEFLFSKDFNVCVANPARARYFAKSMSKLNKTDKVDSEVLAQFAMTSDLHYWKPLAPHIKLLNALLERRAVLLEDLLRERNRLEKADFINLVEPVLASIQASIQYLQCQIKDLDQQINDHIDQNSDLKKDRKLLCSIPAIADQTSLLMLSFFHSHTFEKASQAAAFVGLVPIHRQSGSSVRGRSQLSKAGSAKIRSGLYMSAVVATQHNPHIKELSERLLSNGKSKMMAIGAAMRKLIHICFGVLKHQQPYQANYST</sequence>
<organism evidence="5 7">
    <name type="scientific">Acinetobacter bereziniae NIPH 3</name>
    <dbReference type="NCBI Taxonomy" id="1217651"/>
    <lineage>
        <taxon>Bacteria</taxon>
        <taxon>Pseudomonadati</taxon>
        <taxon>Pseudomonadota</taxon>
        <taxon>Gammaproteobacteria</taxon>
        <taxon>Moraxellales</taxon>
        <taxon>Moraxellaceae</taxon>
        <taxon>Acinetobacter</taxon>
    </lineage>
</organism>
<dbReference type="HOGENOM" id="CLU_036902_5_0_6"/>
<protein>
    <submittedName>
        <fullName evidence="5">Uncharacterized protein</fullName>
    </submittedName>
</protein>
<gene>
    <name evidence="6" type="ORF">F963_00867</name>
    <name evidence="5" type="ORF">F963_02183</name>
    <name evidence="4" type="ORF">F963_02999</name>
</gene>
<dbReference type="GO" id="GO:0006313">
    <property type="term" value="P:DNA transposition"/>
    <property type="evidence" value="ECO:0007669"/>
    <property type="project" value="InterPro"/>
</dbReference>
<feature type="domain" description="Transposase IS116/IS110/IS902 C-terminal" evidence="3">
    <location>
        <begin position="201"/>
        <end position="284"/>
    </location>
</feature>
<feature type="domain" description="Transposase IS110-like N-terminal" evidence="2">
    <location>
        <begin position="4"/>
        <end position="154"/>
    </location>
</feature>
<dbReference type="EMBL" id="APPK01000036">
    <property type="protein sequence ID" value="ENV21790.1"/>
    <property type="molecule type" value="Genomic_DNA"/>
</dbReference>
<keyword evidence="1" id="KW-0175">Coiled coil</keyword>
<dbReference type="Pfam" id="PF02371">
    <property type="entry name" value="Transposase_20"/>
    <property type="match status" value="1"/>
</dbReference>
<dbReference type="InterPro" id="IPR003346">
    <property type="entry name" value="Transposase_20"/>
</dbReference>
<evidence type="ECO:0000313" key="6">
    <source>
        <dbReference type="EMBL" id="ENV23162.1"/>
    </source>
</evidence>
<evidence type="ECO:0000259" key="2">
    <source>
        <dbReference type="Pfam" id="PF01548"/>
    </source>
</evidence>
<evidence type="ECO:0000313" key="7">
    <source>
        <dbReference type="Proteomes" id="UP000013270"/>
    </source>
</evidence>
<evidence type="ECO:0000256" key="1">
    <source>
        <dbReference type="SAM" id="Coils"/>
    </source>
</evidence>
<evidence type="ECO:0000259" key="3">
    <source>
        <dbReference type="Pfam" id="PF02371"/>
    </source>
</evidence>
<dbReference type="EMBL" id="APPK01000019">
    <property type="protein sequence ID" value="ENV23162.1"/>
    <property type="molecule type" value="Genomic_DNA"/>
</dbReference>
<dbReference type="RefSeq" id="WP_004828708.1">
    <property type="nucleotide sequence ID" value="NZ_KB849466.1"/>
</dbReference>
<dbReference type="EMBL" id="APPK01000045">
    <property type="protein sequence ID" value="ENV20868.1"/>
    <property type="molecule type" value="Genomic_DNA"/>
</dbReference>
<dbReference type="PANTHER" id="PTHR33055">
    <property type="entry name" value="TRANSPOSASE FOR INSERTION SEQUENCE ELEMENT IS1111A"/>
    <property type="match status" value="1"/>
</dbReference>
<dbReference type="InterPro" id="IPR002525">
    <property type="entry name" value="Transp_IS110-like_N"/>
</dbReference>
<dbReference type="AlphaFoldDB" id="N8YRA4"/>
<dbReference type="GO" id="GO:0003677">
    <property type="term" value="F:DNA binding"/>
    <property type="evidence" value="ECO:0007669"/>
    <property type="project" value="InterPro"/>
</dbReference>
<dbReference type="GO" id="GO:0004803">
    <property type="term" value="F:transposase activity"/>
    <property type="evidence" value="ECO:0007669"/>
    <property type="project" value="InterPro"/>
</dbReference>
<dbReference type="Proteomes" id="UP000013270">
    <property type="component" value="Unassembled WGS sequence"/>
</dbReference>